<organism evidence="2">
    <name type="scientific">Graphocephala atropunctata</name>
    <dbReference type="NCBI Taxonomy" id="36148"/>
    <lineage>
        <taxon>Eukaryota</taxon>
        <taxon>Metazoa</taxon>
        <taxon>Ecdysozoa</taxon>
        <taxon>Arthropoda</taxon>
        <taxon>Hexapoda</taxon>
        <taxon>Insecta</taxon>
        <taxon>Pterygota</taxon>
        <taxon>Neoptera</taxon>
        <taxon>Paraneoptera</taxon>
        <taxon>Hemiptera</taxon>
        <taxon>Auchenorrhyncha</taxon>
        <taxon>Membracoidea</taxon>
        <taxon>Cicadellidae</taxon>
        <taxon>Cicadellinae</taxon>
        <taxon>Cicadellini</taxon>
        <taxon>Graphocephala</taxon>
    </lineage>
</organism>
<gene>
    <name evidence="2" type="ORF">g.25123</name>
</gene>
<proteinExistence type="predicted"/>
<feature type="compositionally biased region" description="Basic and acidic residues" evidence="1">
    <location>
        <begin position="109"/>
        <end position="130"/>
    </location>
</feature>
<sequence length="198" mass="22172">MSIEKKYAMKMKKRKEKIKSKATKLNQDQFTNENSAKSKVDNGPVIEQPGLLRGQKRKLEQGNVEALKKKKKKKLKQIVKNNIEEKEMEGNLISEATDDSNIPGKQKKDKISVEKSFEGNHSEGDLKDETTDNPNTQEPAKKKKKKKKARSAEDAGKESSAMSNDDTKQKDTEARQASNTDTASQLPGSNITLDLLLN</sequence>
<accession>A0A1B6LJU1</accession>
<evidence type="ECO:0000313" key="2">
    <source>
        <dbReference type="EMBL" id="JAT23955.1"/>
    </source>
</evidence>
<evidence type="ECO:0000256" key="1">
    <source>
        <dbReference type="SAM" id="MobiDB-lite"/>
    </source>
</evidence>
<feature type="non-terminal residue" evidence="2">
    <location>
        <position position="198"/>
    </location>
</feature>
<feature type="compositionally biased region" description="Basic residues" evidence="1">
    <location>
        <begin position="68"/>
        <end position="77"/>
    </location>
</feature>
<feature type="compositionally biased region" description="Basic and acidic residues" evidence="1">
    <location>
        <begin position="165"/>
        <end position="174"/>
    </location>
</feature>
<reference evidence="2" key="1">
    <citation type="submission" date="2015-11" db="EMBL/GenBank/DDBJ databases">
        <title>De novo transcriptome assembly of four potential Pierce s Disease insect vectors from Arizona vineyards.</title>
        <authorList>
            <person name="Tassone E.E."/>
        </authorList>
    </citation>
    <scope>NUCLEOTIDE SEQUENCE</scope>
</reference>
<dbReference type="EMBL" id="GEBQ01016022">
    <property type="protein sequence ID" value="JAT23955.1"/>
    <property type="molecule type" value="Transcribed_RNA"/>
</dbReference>
<feature type="region of interest" description="Disordered" evidence="1">
    <location>
        <begin position="1"/>
        <end position="198"/>
    </location>
</feature>
<dbReference type="AlphaFoldDB" id="A0A1B6LJU1"/>
<feature type="compositionally biased region" description="Polar residues" evidence="1">
    <location>
        <begin position="25"/>
        <end position="37"/>
    </location>
</feature>
<feature type="compositionally biased region" description="Basic residues" evidence="1">
    <location>
        <begin position="8"/>
        <end position="22"/>
    </location>
</feature>
<feature type="compositionally biased region" description="Polar residues" evidence="1">
    <location>
        <begin position="175"/>
        <end position="192"/>
    </location>
</feature>
<name>A0A1B6LJU1_9HEMI</name>
<protein>
    <submittedName>
        <fullName evidence="2">Uncharacterized protein</fullName>
    </submittedName>
</protein>